<organism evidence="5 6">
    <name type="scientific">Sinorhizobium mexicanum</name>
    <dbReference type="NCBI Taxonomy" id="375549"/>
    <lineage>
        <taxon>Bacteria</taxon>
        <taxon>Pseudomonadati</taxon>
        <taxon>Pseudomonadota</taxon>
        <taxon>Alphaproteobacteria</taxon>
        <taxon>Hyphomicrobiales</taxon>
        <taxon>Rhizobiaceae</taxon>
        <taxon>Sinorhizobium/Ensifer group</taxon>
        <taxon>Sinorhizobium</taxon>
    </lineage>
</organism>
<dbReference type="InterPro" id="IPR011010">
    <property type="entry name" value="DNA_brk_join_enz"/>
</dbReference>
<evidence type="ECO:0000256" key="2">
    <source>
        <dbReference type="ARBA" id="ARBA00022908"/>
    </source>
</evidence>
<evidence type="ECO:0000256" key="4">
    <source>
        <dbReference type="ARBA" id="ARBA00023172"/>
    </source>
</evidence>
<dbReference type="InterPro" id="IPR044068">
    <property type="entry name" value="CB"/>
</dbReference>
<dbReference type="KEGG" id="emx:FKV68_09630"/>
<keyword evidence="4" id="KW-0233">DNA recombination</keyword>
<evidence type="ECO:0000256" key="3">
    <source>
        <dbReference type="ARBA" id="ARBA00023125"/>
    </source>
</evidence>
<dbReference type="GO" id="GO:0015074">
    <property type="term" value="P:DNA integration"/>
    <property type="evidence" value="ECO:0007669"/>
    <property type="project" value="UniProtKB-KW"/>
</dbReference>
<evidence type="ECO:0000313" key="6">
    <source>
        <dbReference type="Proteomes" id="UP000510721"/>
    </source>
</evidence>
<dbReference type="SUPFAM" id="SSF56349">
    <property type="entry name" value="DNA breaking-rejoining enzymes"/>
    <property type="match status" value="1"/>
</dbReference>
<keyword evidence="2" id="KW-0229">DNA integration</keyword>
<dbReference type="InterPro" id="IPR050808">
    <property type="entry name" value="Phage_Integrase"/>
</dbReference>
<keyword evidence="3" id="KW-0238">DNA-binding</keyword>
<name>A0A859QWI5_9HYPH</name>
<dbReference type="InterPro" id="IPR010998">
    <property type="entry name" value="Integrase_recombinase_N"/>
</dbReference>
<keyword evidence="6" id="KW-1185">Reference proteome</keyword>
<evidence type="ECO:0000313" key="5">
    <source>
        <dbReference type="EMBL" id="QLL61688.1"/>
    </source>
</evidence>
<reference evidence="5 6" key="1">
    <citation type="submission" date="2019-06" db="EMBL/GenBank/DDBJ databases">
        <title>Complete genome sequence of Ensifer mexicanus ITTG R7 isolated from nodules of Acacia angustissima (Mill.) Kuntze.</title>
        <authorList>
            <person name="Rincon-Rosales R."/>
            <person name="Rogel M.A."/>
            <person name="Guerrero G."/>
            <person name="Rincon-Molina C.I."/>
            <person name="Lopez-Lopez A."/>
            <person name="Martinez-Romero E."/>
        </authorList>
    </citation>
    <scope>NUCLEOTIDE SEQUENCE [LARGE SCALE GENOMIC DNA]</scope>
    <source>
        <strain evidence="5 6">ITTG R7</strain>
    </source>
</reference>
<dbReference type="Gene3D" id="1.10.443.10">
    <property type="entry name" value="Intergrase catalytic core"/>
    <property type="match status" value="1"/>
</dbReference>
<dbReference type="Pfam" id="PF00589">
    <property type="entry name" value="Phage_integrase"/>
    <property type="match status" value="1"/>
</dbReference>
<dbReference type="PANTHER" id="PTHR30629">
    <property type="entry name" value="PROPHAGE INTEGRASE"/>
    <property type="match status" value="1"/>
</dbReference>
<gene>
    <name evidence="5" type="ORF">FKV68_09630</name>
</gene>
<dbReference type="Proteomes" id="UP000510721">
    <property type="component" value="Chromosome"/>
</dbReference>
<dbReference type="Gene3D" id="1.10.150.130">
    <property type="match status" value="1"/>
</dbReference>
<dbReference type="EMBL" id="CP041238">
    <property type="protein sequence ID" value="QLL61688.1"/>
    <property type="molecule type" value="Genomic_DNA"/>
</dbReference>
<dbReference type="Pfam" id="PF13356">
    <property type="entry name" value="Arm-DNA-bind_3"/>
    <property type="match status" value="1"/>
</dbReference>
<dbReference type="PROSITE" id="PS51900">
    <property type="entry name" value="CB"/>
    <property type="match status" value="1"/>
</dbReference>
<dbReference type="GO" id="GO:0003677">
    <property type="term" value="F:DNA binding"/>
    <property type="evidence" value="ECO:0007669"/>
    <property type="project" value="UniProtKB-UniRule"/>
</dbReference>
<dbReference type="RefSeq" id="WP_180941234.1">
    <property type="nucleotide sequence ID" value="NZ_CP041238.1"/>
</dbReference>
<accession>A0A859QWI5</accession>
<dbReference type="InterPro" id="IPR002104">
    <property type="entry name" value="Integrase_catalytic"/>
</dbReference>
<protein>
    <submittedName>
        <fullName evidence="5">Phage integrase family protein</fullName>
    </submittedName>
</protein>
<dbReference type="AlphaFoldDB" id="A0A859QWI5"/>
<dbReference type="PANTHER" id="PTHR30629:SF2">
    <property type="entry name" value="PROPHAGE INTEGRASE INTS-RELATED"/>
    <property type="match status" value="1"/>
</dbReference>
<dbReference type="PROSITE" id="PS51898">
    <property type="entry name" value="TYR_RECOMBINASE"/>
    <property type="match status" value="1"/>
</dbReference>
<sequence>MSKQYHITENFVERKVHGLMDGATEKLFRDSKTTGFALRARKGAKGLALTYFAIYDDGRKMSIGAHGVFTADTARAEAQRILQTAAGGDDPKSLRAEKKSAPTIEQLWELFETEHLALKEPSTRKDYAGRYRRIILPTFKGRKVKDITRAEIAAMKLKFKHKKTDLNRALAVLSKMFSHAMLHDIRTDNPCAKLPRFTETVNDTWLDETQLPAFIAALMTRTGPVADLIKFITVSGWRISAARLLRWDQVNLKRMEVRLGDKATKITATALSSDGATIIAAQAHKVGFVFSNSTGRMPVSYKDVLAMLEEICKEAEIPRIGPHRLRATIATHSAIDGANVAELMQAYGWKTPAMAMRYVKKSESLARKGVERGANVINLFGKENAEIVKIKH</sequence>
<dbReference type="InterPro" id="IPR013762">
    <property type="entry name" value="Integrase-like_cat_sf"/>
</dbReference>
<proteinExistence type="inferred from homology"/>
<dbReference type="InterPro" id="IPR025166">
    <property type="entry name" value="Integrase_DNA_bind_dom"/>
</dbReference>
<comment type="similarity">
    <text evidence="1">Belongs to the 'phage' integrase family.</text>
</comment>
<evidence type="ECO:0000256" key="1">
    <source>
        <dbReference type="ARBA" id="ARBA00008857"/>
    </source>
</evidence>
<dbReference type="GO" id="GO:0006310">
    <property type="term" value="P:DNA recombination"/>
    <property type="evidence" value="ECO:0007669"/>
    <property type="project" value="UniProtKB-KW"/>
</dbReference>